<dbReference type="InterPro" id="IPR029787">
    <property type="entry name" value="Nucleotide_cyclase"/>
</dbReference>
<dbReference type="EMBL" id="JACHNH010000001">
    <property type="protein sequence ID" value="MBB4760211.1"/>
    <property type="molecule type" value="Genomic_DNA"/>
</dbReference>
<dbReference type="PANTHER" id="PTHR45138:SF9">
    <property type="entry name" value="DIGUANYLATE CYCLASE DGCM-RELATED"/>
    <property type="match status" value="1"/>
</dbReference>
<evidence type="ECO:0000256" key="1">
    <source>
        <dbReference type="SAM" id="MobiDB-lite"/>
    </source>
</evidence>
<evidence type="ECO:0000259" key="2">
    <source>
        <dbReference type="PROSITE" id="PS50887"/>
    </source>
</evidence>
<gene>
    <name evidence="3" type="ORF">BJ971_000767</name>
</gene>
<dbReference type="Proteomes" id="UP000578112">
    <property type="component" value="Unassembled WGS sequence"/>
</dbReference>
<feature type="region of interest" description="Disordered" evidence="1">
    <location>
        <begin position="510"/>
        <end position="530"/>
    </location>
</feature>
<dbReference type="SUPFAM" id="SSF55073">
    <property type="entry name" value="Nucleotide cyclase"/>
    <property type="match status" value="1"/>
</dbReference>
<dbReference type="Gene3D" id="1.25.40.10">
    <property type="entry name" value="Tetratricopeptide repeat domain"/>
    <property type="match status" value="1"/>
</dbReference>
<dbReference type="Pfam" id="PF00990">
    <property type="entry name" value="GGDEF"/>
    <property type="match status" value="1"/>
</dbReference>
<protein>
    <submittedName>
        <fullName evidence="3">Diguanylate cyclase (GGDEF)-like protein</fullName>
    </submittedName>
</protein>
<evidence type="ECO:0000313" key="3">
    <source>
        <dbReference type="EMBL" id="MBB4760211.1"/>
    </source>
</evidence>
<evidence type="ECO:0000313" key="4">
    <source>
        <dbReference type="Proteomes" id="UP000578112"/>
    </source>
</evidence>
<dbReference type="NCBIfam" id="TIGR00254">
    <property type="entry name" value="GGDEF"/>
    <property type="match status" value="1"/>
</dbReference>
<name>A0A7W7HT95_9ACTN</name>
<sequence>MDYSVMGAGELSNALLAIEDQVVTDVDGNLAAAVEIERLAGPLGDELLLARARLCAASLRLRSGDVATATRQIYALLEWATRYGDRRLLARVYHACANASLLAGDADKRLEQALSAVELLDETDTPYMQVSYRLRLAEALSRSSTIDAARPRFRQAEQLARELGYWEMLPVALNNWAYGEFLAGEFARSEQVANRLLEHAAAHGVDLGPAYLDTIGAIQIENGLYAEAERTMRLCIQRCAAGESDNADDMAEYQLTLARALRGLGELEQAQAGLDRSRSLCAERELHTVLARLHQEQAELYAARGEYAAAFAEQKVAFAAAESLRVRERQSQAQTRQAMFETAEARQDAERFREQARLDPLTGLRNRRYVDEELPALIAGDPDLALAIADLDHFKRINDTLSHDTGDQVLIRIAELLRTGLARAAPEGFAARLGGEEFLLVLPATRLAAAAGHLDEIRRTISGYGWRDVTGELPVTISIGVAAVGETSPRSLSATLATADRNLYAAKGAGRDRVVSGTPPEHRRRAYRDR</sequence>
<dbReference type="AlphaFoldDB" id="A0A7W7HT95"/>
<dbReference type="CDD" id="cd01949">
    <property type="entry name" value="GGDEF"/>
    <property type="match status" value="1"/>
</dbReference>
<comment type="caution">
    <text evidence="3">The sequence shown here is derived from an EMBL/GenBank/DDBJ whole genome shotgun (WGS) entry which is preliminary data.</text>
</comment>
<reference evidence="3 4" key="1">
    <citation type="submission" date="2020-08" db="EMBL/GenBank/DDBJ databases">
        <title>Sequencing the genomes of 1000 actinobacteria strains.</title>
        <authorList>
            <person name="Klenk H.-P."/>
        </authorList>
    </citation>
    <scope>NUCLEOTIDE SEQUENCE [LARGE SCALE GENOMIC DNA]</scope>
    <source>
        <strain evidence="3 4">DSM 43149</strain>
    </source>
</reference>
<dbReference type="SUPFAM" id="SSF48452">
    <property type="entry name" value="TPR-like"/>
    <property type="match status" value="2"/>
</dbReference>
<organism evidence="3 4">
    <name type="scientific">Actinoplanes digitatis</name>
    <dbReference type="NCBI Taxonomy" id="1868"/>
    <lineage>
        <taxon>Bacteria</taxon>
        <taxon>Bacillati</taxon>
        <taxon>Actinomycetota</taxon>
        <taxon>Actinomycetes</taxon>
        <taxon>Micromonosporales</taxon>
        <taxon>Micromonosporaceae</taxon>
        <taxon>Actinoplanes</taxon>
    </lineage>
</organism>
<keyword evidence="4" id="KW-1185">Reference proteome</keyword>
<dbReference type="RefSeq" id="WP_239087504.1">
    <property type="nucleotide sequence ID" value="NZ_BOMK01000033.1"/>
</dbReference>
<dbReference type="InterPro" id="IPR050469">
    <property type="entry name" value="Diguanylate_Cyclase"/>
</dbReference>
<accession>A0A7W7HT95</accession>
<dbReference type="InterPro" id="IPR000160">
    <property type="entry name" value="GGDEF_dom"/>
</dbReference>
<dbReference type="GO" id="GO:0052621">
    <property type="term" value="F:diguanylate cyclase activity"/>
    <property type="evidence" value="ECO:0007669"/>
    <property type="project" value="TreeGrafter"/>
</dbReference>
<dbReference type="Gene3D" id="3.30.70.270">
    <property type="match status" value="1"/>
</dbReference>
<dbReference type="PANTHER" id="PTHR45138">
    <property type="entry name" value="REGULATORY COMPONENTS OF SENSORY TRANSDUCTION SYSTEM"/>
    <property type="match status" value="1"/>
</dbReference>
<dbReference type="SMART" id="SM00267">
    <property type="entry name" value="GGDEF"/>
    <property type="match status" value="1"/>
</dbReference>
<feature type="domain" description="GGDEF" evidence="2">
    <location>
        <begin position="382"/>
        <end position="519"/>
    </location>
</feature>
<dbReference type="PROSITE" id="PS50887">
    <property type="entry name" value="GGDEF"/>
    <property type="match status" value="1"/>
</dbReference>
<proteinExistence type="predicted"/>
<dbReference type="InterPro" id="IPR011990">
    <property type="entry name" value="TPR-like_helical_dom_sf"/>
</dbReference>
<dbReference type="InterPro" id="IPR043128">
    <property type="entry name" value="Rev_trsase/Diguanyl_cyclase"/>
</dbReference>